<dbReference type="SUPFAM" id="SSF48600">
    <property type="entry name" value="Chorismate mutase II"/>
    <property type="match status" value="1"/>
</dbReference>
<accession>A0ABY7QS78</accession>
<dbReference type="EC" id="5.4.99.5" evidence="3"/>
<feature type="domain" description="Chorismate mutase" evidence="2">
    <location>
        <begin position="1"/>
        <end position="84"/>
    </location>
</feature>
<dbReference type="InterPro" id="IPR036979">
    <property type="entry name" value="CM_dom_sf"/>
</dbReference>
<dbReference type="EMBL" id="CP115667">
    <property type="protein sequence ID" value="WBW49656.1"/>
    <property type="molecule type" value="Genomic_DNA"/>
</dbReference>
<dbReference type="PROSITE" id="PS51168">
    <property type="entry name" value="CHORISMATE_MUT_2"/>
    <property type="match status" value="1"/>
</dbReference>
<dbReference type="InterPro" id="IPR051331">
    <property type="entry name" value="Chorismate_mutase-related"/>
</dbReference>
<dbReference type="Gene3D" id="1.20.59.10">
    <property type="entry name" value="Chorismate mutase"/>
    <property type="match status" value="1"/>
</dbReference>
<dbReference type="InterPro" id="IPR002701">
    <property type="entry name" value="CM_II_prokaryot"/>
</dbReference>
<dbReference type="Pfam" id="PF01817">
    <property type="entry name" value="CM_2"/>
    <property type="match status" value="1"/>
</dbReference>
<dbReference type="PANTHER" id="PTHR38041">
    <property type="entry name" value="CHORISMATE MUTASE"/>
    <property type="match status" value="1"/>
</dbReference>
<reference evidence="3 4" key="1">
    <citation type="submission" date="2023-01" db="EMBL/GenBank/DDBJ databases">
        <authorList>
            <person name="Lee S.H."/>
            <person name="Jung H.S."/>
            <person name="Yun J.U."/>
        </authorList>
    </citation>
    <scope>NUCLEOTIDE SEQUENCE [LARGE SCALE GENOMIC DNA]</scope>
    <source>
        <strain evidence="3 4">CBA3646</strain>
    </source>
</reference>
<dbReference type="RefSeq" id="WP_271191187.1">
    <property type="nucleotide sequence ID" value="NZ_CP115667.1"/>
</dbReference>
<dbReference type="InterPro" id="IPR036263">
    <property type="entry name" value="Chorismate_II_sf"/>
</dbReference>
<proteinExistence type="predicted"/>
<keyword evidence="4" id="KW-1185">Reference proteome</keyword>
<evidence type="ECO:0000256" key="1">
    <source>
        <dbReference type="ARBA" id="ARBA00023235"/>
    </source>
</evidence>
<dbReference type="PANTHER" id="PTHR38041:SF1">
    <property type="entry name" value="CHORISMATE MUTASE"/>
    <property type="match status" value="1"/>
</dbReference>
<evidence type="ECO:0000259" key="2">
    <source>
        <dbReference type="PROSITE" id="PS51168"/>
    </source>
</evidence>
<dbReference type="NCBIfam" id="TIGR01805">
    <property type="entry name" value="CM_mono_grmpos"/>
    <property type="match status" value="1"/>
</dbReference>
<protein>
    <submittedName>
        <fullName evidence="3">Chorismate mutase</fullName>
        <ecNumber evidence="3">5.4.99.5</ecNumber>
    </submittedName>
</protein>
<dbReference type="InterPro" id="IPR011279">
    <property type="entry name" value="Chorismate_mutase_GmP"/>
</dbReference>
<evidence type="ECO:0000313" key="3">
    <source>
        <dbReference type="EMBL" id="WBW49656.1"/>
    </source>
</evidence>
<name>A0ABY7QS78_9FIRM</name>
<organism evidence="3 4">
    <name type="scientific">Peptoniphilus equinus</name>
    <dbReference type="NCBI Taxonomy" id="3016343"/>
    <lineage>
        <taxon>Bacteria</taxon>
        <taxon>Bacillati</taxon>
        <taxon>Bacillota</taxon>
        <taxon>Tissierellia</taxon>
        <taxon>Tissierellales</taxon>
        <taxon>Peptoniphilaceae</taxon>
        <taxon>Peptoniphilus</taxon>
    </lineage>
</organism>
<sequence length="84" mass="10143">MELKDYRDAIDEIDKEMTALFERRMNVVKAVGDYKREHDIKILDKSREEKVLDTVCGYLHNTDYTDALRKFYQYLMDISKMIQE</sequence>
<dbReference type="Proteomes" id="UP001210339">
    <property type="component" value="Chromosome"/>
</dbReference>
<dbReference type="GO" id="GO:0004106">
    <property type="term" value="F:chorismate mutase activity"/>
    <property type="evidence" value="ECO:0007669"/>
    <property type="project" value="UniProtKB-EC"/>
</dbReference>
<gene>
    <name evidence="3" type="ORF">O6R05_06555</name>
</gene>
<keyword evidence="1 3" id="KW-0413">Isomerase</keyword>
<evidence type="ECO:0000313" key="4">
    <source>
        <dbReference type="Proteomes" id="UP001210339"/>
    </source>
</evidence>
<dbReference type="SMART" id="SM00830">
    <property type="entry name" value="CM_2"/>
    <property type="match status" value="1"/>
</dbReference>